<protein>
    <submittedName>
        <fullName evidence="2">MBL fold metallo-hydrolase</fullName>
    </submittedName>
</protein>
<proteinExistence type="predicted"/>
<dbReference type="PANTHER" id="PTHR15032:SF36">
    <property type="entry name" value="METALLO-BETA-LACTAMASE DOMAIN-CONTAINING PROTEIN"/>
    <property type="match status" value="1"/>
</dbReference>
<dbReference type="PANTHER" id="PTHR15032">
    <property type="entry name" value="N-ACYL-PHOSPHATIDYLETHANOLAMINE-HYDROLYZING PHOSPHOLIPASE D"/>
    <property type="match status" value="1"/>
</dbReference>
<dbReference type="SUPFAM" id="SSF56281">
    <property type="entry name" value="Metallo-hydrolase/oxidoreductase"/>
    <property type="match status" value="1"/>
</dbReference>
<feature type="domain" description="Metallo-beta-lactamase" evidence="1">
    <location>
        <begin position="20"/>
        <end position="206"/>
    </location>
</feature>
<evidence type="ECO:0000313" key="2">
    <source>
        <dbReference type="EMBL" id="MPY57249.1"/>
    </source>
</evidence>
<name>A0A5N8XCR7_9ACTN</name>
<accession>A0A5N8XCR7</accession>
<dbReference type="InterPro" id="IPR001279">
    <property type="entry name" value="Metallo-B-lactamas"/>
</dbReference>
<dbReference type="AlphaFoldDB" id="A0A5N8XCR7"/>
<reference evidence="2 3" key="1">
    <citation type="submission" date="2019-07" db="EMBL/GenBank/DDBJ databases">
        <title>New species of Amycolatopsis and Streptomyces.</title>
        <authorList>
            <person name="Duangmal K."/>
            <person name="Teo W.F.A."/>
            <person name="Lipun K."/>
        </authorList>
    </citation>
    <scope>NUCLEOTIDE SEQUENCE [LARGE SCALE GENOMIC DNA]</scope>
    <source>
        <strain evidence="2 3">NBRC 106415</strain>
    </source>
</reference>
<dbReference type="Pfam" id="PF12706">
    <property type="entry name" value="Lactamase_B_2"/>
    <property type="match status" value="1"/>
</dbReference>
<keyword evidence="2" id="KW-0378">Hydrolase</keyword>
<dbReference type="GO" id="GO:0016787">
    <property type="term" value="F:hydrolase activity"/>
    <property type="evidence" value="ECO:0007669"/>
    <property type="project" value="UniProtKB-KW"/>
</dbReference>
<comment type="caution">
    <text evidence="2">The sequence shown here is derived from an EMBL/GenBank/DDBJ whole genome shotgun (WGS) entry which is preliminary data.</text>
</comment>
<gene>
    <name evidence="2" type="ORF">FNH08_08695</name>
</gene>
<dbReference type="RefSeq" id="WP_322724028.1">
    <property type="nucleotide sequence ID" value="NZ_VJZC01000038.1"/>
</dbReference>
<dbReference type="Proteomes" id="UP000400924">
    <property type="component" value="Unassembled WGS sequence"/>
</dbReference>
<dbReference type="EMBL" id="VJZC01000038">
    <property type="protein sequence ID" value="MPY57249.1"/>
    <property type="molecule type" value="Genomic_DNA"/>
</dbReference>
<evidence type="ECO:0000259" key="1">
    <source>
        <dbReference type="Pfam" id="PF12706"/>
    </source>
</evidence>
<keyword evidence="3" id="KW-1185">Reference proteome</keyword>
<evidence type="ECO:0000313" key="3">
    <source>
        <dbReference type="Proteomes" id="UP000400924"/>
    </source>
</evidence>
<dbReference type="Gene3D" id="3.60.15.10">
    <property type="entry name" value="Ribonuclease Z/Hydroxyacylglutathione hydrolase-like"/>
    <property type="match status" value="1"/>
</dbReference>
<organism evidence="2 3">
    <name type="scientific">Streptomyces spongiae</name>
    <dbReference type="NCBI Taxonomy" id="565072"/>
    <lineage>
        <taxon>Bacteria</taxon>
        <taxon>Bacillati</taxon>
        <taxon>Actinomycetota</taxon>
        <taxon>Actinomycetes</taxon>
        <taxon>Kitasatosporales</taxon>
        <taxon>Streptomycetaceae</taxon>
        <taxon>Streptomyces</taxon>
    </lineage>
</organism>
<sequence>MPVEITWWGHATCTVEDSGTRVLTDPLFARRLAHLRRRRGAPPPAEATAADVALVSHLHADHLHVPSLARLAPGTRLLVPKGASRQVPGLRRLTHLQLTEVAPGDETRVGDLVIRTVTARHDGRRLPVGPHRSPALGFVIEGSARTYFAGDTGLFESMAEEVGPVDVALLPVGGWGPYLGPGHLDAGRAAQALARLMPRSAVPVHYGTYWPIGLDAVRPHEFHAPGDEFARLAATHAPEVTVHRLGHGERVRPEVGR</sequence>
<dbReference type="GO" id="GO:0005737">
    <property type="term" value="C:cytoplasm"/>
    <property type="evidence" value="ECO:0007669"/>
    <property type="project" value="TreeGrafter"/>
</dbReference>
<dbReference type="InterPro" id="IPR036866">
    <property type="entry name" value="RibonucZ/Hydroxyglut_hydro"/>
</dbReference>